<gene>
    <name evidence="12" type="ORF">TRITD_6Av1G165830</name>
</gene>
<evidence type="ECO:0000256" key="10">
    <source>
        <dbReference type="SAM" id="SignalP"/>
    </source>
</evidence>
<keyword evidence="13" id="KW-1185">Reference proteome</keyword>
<evidence type="ECO:0000256" key="9">
    <source>
        <dbReference type="ARBA" id="ARBA00023157"/>
    </source>
</evidence>
<proteinExistence type="predicted"/>
<evidence type="ECO:0000256" key="1">
    <source>
        <dbReference type="ARBA" id="ARBA00004162"/>
    </source>
</evidence>
<feature type="signal peptide" evidence="10">
    <location>
        <begin position="1"/>
        <end position="26"/>
    </location>
</feature>
<dbReference type="FunFam" id="1.10.510.10:FF:000468">
    <property type="entry name" value="PTI1-like tyrosine-protein kinase 3"/>
    <property type="match status" value="1"/>
</dbReference>
<evidence type="ECO:0000256" key="8">
    <source>
        <dbReference type="ARBA" id="ARBA00023136"/>
    </source>
</evidence>
<keyword evidence="7" id="KW-1133">Transmembrane helix</keyword>
<dbReference type="PROSITE" id="PS50011">
    <property type="entry name" value="PROTEIN_KINASE_DOM"/>
    <property type="match status" value="1"/>
</dbReference>
<feature type="chain" id="PRO_5040168965" description="Protein kinase domain-containing protein" evidence="10">
    <location>
        <begin position="27"/>
        <end position="555"/>
    </location>
</feature>
<sequence length="555" mass="59726">MMMPLTRRRLLATLLCLCALPSPARSQNASATPAPASVEGFNCSANGTYPCQAYALYRAGFAGVPLDLAAVGDLFGVSRFMLAHANNLSTSAAPAAGQPLLVPLQCGCPSGSPNAYAPTQYQISSGDTFWIVSVTKLQNLTQYQAVERVNPTVVPTKLEVADMVTFPIFCQCPTAAQNATALVTYVMQQGDTYASIAAAFAVDAQSLVSLNGPERGTQLFSEGGRSGKSASGSGGVGGERFLVSDISEWLDKYRVFKVEELERGTDGFDDAHLIQGSVYKANIGGEVFAVKKMKWDACEELKILQKVNHSNLVKLEGFCINTATGDCFLVYEYVENGSLDLCLLDRARAPRLDWRTRLHIALDLAHGLQYIHEHTWPRVVHKDVKSSNVLLDARMRAKIANFGLAKTGHNAVTTHIVGTQGYIAPEYLVDGLVTTKMDVFAYGVVLLELVSGREAAGDGGELLLADAEERVFRGREDRLEARAAAWMDPVLADQNCPPGSVATVMGVARACLQRDPAKRPSMVDVAYTLSRADEYFADYSGESVSVDGSGEIAAR</sequence>
<dbReference type="Gramene" id="TRITD6Av1G165830.2">
    <property type="protein sequence ID" value="TRITD6Av1G165830.2"/>
    <property type="gene ID" value="TRITD6Av1G165830"/>
</dbReference>
<dbReference type="Pfam" id="PF23457">
    <property type="entry name" value="LysM2_NFP"/>
    <property type="match status" value="1"/>
</dbReference>
<dbReference type="GO" id="GO:0005886">
    <property type="term" value="C:plasma membrane"/>
    <property type="evidence" value="ECO:0007669"/>
    <property type="project" value="UniProtKB-SubCell"/>
</dbReference>
<dbReference type="InterPro" id="IPR000719">
    <property type="entry name" value="Prot_kinase_dom"/>
</dbReference>
<name>A0A9R1B1J6_TRITD</name>
<organism evidence="12 13">
    <name type="scientific">Triticum turgidum subsp. durum</name>
    <name type="common">Durum wheat</name>
    <name type="synonym">Triticum durum</name>
    <dbReference type="NCBI Taxonomy" id="4567"/>
    <lineage>
        <taxon>Eukaryota</taxon>
        <taxon>Viridiplantae</taxon>
        <taxon>Streptophyta</taxon>
        <taxon>Embryophyta</taxon>
        <taxon>Tracheophyta</taxon>
        <taxon>Spermatophyta</taxon>
        <taxon>Magnoliopsida</taxon>
        <taxon>Liliopsida</taxon>
        <taxon>Poales</taxon>
        <taxon>Poaceae</taxon>
        <taxon>BOP clade</taxon>
        <taxon>Pooideae</taxon>
        <taxon>Triticodae</taxon>
        <taxon>Triticeae</taxon>
        <taxon>Triticinae</taxon>
        <taxon>Triticum</taxon>
    </lineage>
</organism>
<reference evidence="12 13" key="1">
    <citation type="submission" date="2017-09" db="EMBL/GenBank/DDBJ databases">
        <authorList>
            <consortium name="International Durum Wheat Genome Sequencing Consortium (IDWGSC)"/>
            <person name="Milanesi L."/>
        </authorList>
    </citation>
    <scope>NUCLEOTIDE SEQUENCE [LARGE SCALE GENOMIC DNA]</scope>
    <source>
        <strain evidence="13">cv. Svevo</strain>
    </source>
</reference>
<evidence type="ECO:0000259" key="11">
    <source>
        <dbReference type="PROSITE" id="PS50011"/>
    </source>
</evidence>
<keyword evidence="5" id="KW-0547">Nucleotide-binding</keyword>
<dbReference type="Gene3D" id="3.30.200.20">
    <property type="entry name" value="Phosphorylase Kinase, domain 1"/>
    <property type="match status" value="1"/>
</dbReference>
<keyword evidence="2" id="KW-1003">Cell membrane</keyword>
<dbReference type="InterPro" id="IPR008271">
    <property type="entry name" value="Ser/Thr_kinase_AS"/>
</dbReference>
<dbReference type="AlphaFoldDB" id="A0A9R1B1J6"/>
<dbReference type="SUPFAM" id="SSF56112">
    <property type="entry name" value="Protein kinase-like (PK-like)"/>
    <property type="match status" value="1"/>
</dbReference>
<comment type="subcellular location">
    <subcellularLocation>
        <location evidence="1">Cell membrane</location>
        <topology evidence="1">Single-pass membrane protein</topology>
    </subcellularLocation>
</comment>
<dbReference type="Pfam" id="PF01476">
    <property type="entry name" value="LysM"/>
    <property type="match status" value="1"/>
</dbReference>
<evidence type="ECO:0000256" key="4">
    <source>
        <dbReference type="ARBA" id="ARBA00022729"/>
    </source>
</evidence>
<dbReference type="PANTHER" id="PTHR45927">
    <property type="entry name" value="LYSM-DOMAIN RECEPTOR-LIKE KINASE-RELATED"/>
    <property type="match status" value="1"/>
</dbReference>
<keyword evidence="8" id="KW-0472">Membrane</keyword>
<dbReference type="InterPro" id="IPR018392">
    <property type="entry name" value="LysM"/>
</dbReference>
<evidence type="ECO:0000256" key="7">
    <source>
        <dbReference type="ARBA" id="ARBA00022989"/>
    </source>
</evidence>
<dbReference type="CDD" id="cd00118">
    <property type="entry name" value="LysM"/>
    <property type="match status" value="1"/>
</dbReference>
<dbReference type="GO" id="GO:0005524">
    <property type="term" value="F:ATP binding"/>
    <property type="evidence" value="ECO:0007669"/>
    <property type="project" value="UniProtKB-KW"/>
</dbReference>
<evidence type="ECO:0000256" key="5">
    <source>
        <dbReference type="ARBA" id="ARBA00022741"/>
    </source>
</evidence>
<dbReference type="Gene3D" id="1.10.510.10">
    <property type="entry name" value="Transferase(Phosphotransferase) domain 1"/>
    <property type="match status" value="1"/>
</dbReference>
<protein>
    <recommendedName>
        <fullName evidence="11">Protein kinase domain-containing protein</fullName>
    </recommendedName>
</protein>
<evidence type="ECO:0000313" key="12">
    <source>
        <dbReference type="EMBL" id="VAI48084.1"/>
    </source>
</evidence>
<keyword evidence="4 10" id="KW-0732">Signal</keyword>
<dbReference type="SMART" id="SM00220">
    <property type="entry name" value="S_TKc"/>
    <property type="match status" value="1"/>
</dbReference>
<dbReference type="InterPro" id="IPR056561">
    <property type="entry name" value="NFP_LYK_LysM1"/>
</dbReference>
<dbReference type="PROSITE" id="PS00108">
    <property type="entry name" value="PROTEIN_KINASE_ST"/>
    <property type="match status" value="1"/>
</dbReference>
<dbReference type="EMBL" id="LT934121">
    <property type="protein sequence ID" value="VAI48084.1"/>
    <property type="molecule type" value="Genomic_DNA"/>
</dbReference>
<feature type="domain" description="Protein kinase" evidence="11">
    <location>
        <begin position="225"/>
        <end position="536"/>
    </location>
</feature>
<dbReference type="GO" id="GO:0004672">
    <property type="term" value="F:protein kinase activity"/>
    <property type="evidence" value="ECO:0007669"/>
    <property type="project" value="InterPro"/>
</dbReference>
<evidence type="ECO:0000313" key="13">
    <source>
        <dbReference type="Proteomes" id="UP000324705"/>
    </source>
</evidence>
<accession>A0A9R1B1J6</accession>
<dbReference type="InterPro" id="IPR011009">
    <property type="entry name" value="Kinase-like_dom_sf"/>
</dbReference>
<keyword evidence="9" id="KW-1015">Disulfide bond</keyword>
<keyword evidence="6" id="KW-0067">ATP-binding</keyword>
<dbReference type="Pfam" id="PF23446">
    <property type="entry name" value="LysM1_NFP_LYK"/>
    <property type="match status" value="1"/>
</dbReference>
<dbReference type="InterPro" id="IPR059143">
    <property type="entry name" value="NFP_LysM2"/>
</dbReference>
<dbReference type="Pfam" id="PF00069">
    <property type="entry name" value="Pkinase"/>
    <property type="match status" value="1"/>
</dbReference>
<dbReference type="Proteomes" id="UP000324705">
    <property type="component" value="Chromosome 6A"/>
</dbReference>
<dbReference type="InterPro" id="IPR036779">
    <property type="entry name" value="LysM_dom_sf"/>
</dbReference>
<dbReference type="PANTHER" id="PTHR45927:SF15">
    <property type="entry name" value="SERINE_THREONINE RECEPTOR-LIKE KINASE NFP"/>
    <property type="match status" value="1"/>
</dbReference>
<evidence type="ECO:0000256" key="6">
    <source>
        <dbReference type="ARBA" id="ARBA00022840"/>
    </source>
</evidence>
<dbReference type="InterPro" id="IPR052611">
    <property type="entry name" value="Plant_RLK_LysM"/>
</dbReference>
<evidence type="ECO:0000256" key="2">
    <source>
        <dbReference type="ARBA" id="ARBA00022475"/>
    </source>
</evidence>
<keyword evidence="3" id="KW-0812">Transmembrane</keyword>
<evidence type="ECO:0000256" key="3">
    <source>
        <dbReference type="ARBA" id="ARBA00022692"/>
    </source>
</evidence>
<dbReference type="Gene3D" id="3.10.350.10">
    <property type="entry name" value="LysM domain"/>
    <property type="match status" value="1"/>
</dbReference>